<keyword evidence="3" id="KW-1185">Reference proteome</keyword>
<proteinExistence type="predicted"/>
<feature type="region of interest" description="Disordered" evidence="1">
    <location>
        <begin position="1"/>
        <end position="101"/>
    </location>
</feature>
<dbReference type="Pfam" id="PF06087">
    <property type="entry name" value="Tyr-DNA_phospho"/>
    <property type="match status" value="1"/>
</dbReference>
<dbReference type="SUPFAM" id="SSF56024">
    <property type="entry name" value="Phospholipase D/nuclease"/>
    <property type="match status" value="2"/>
</dbReference>
<evidence type="ECO:0000256" key="1">
    <source>
        <dbReference type="SAM" id="MobiDB-lite"/>
    </source>
</evidence>
<feature type="compositionally biased region" description="Basic and acidic residues" evidence="1">
    <location>
        <begin position="13"/>
        <end position="27"/>
    </location>
</feature>
<dbReference type="InterPro" id="IPR010347">
    <property type="entry name" value="Tdp1"/>
</dbReference>
<sequence length="603" mass="66789">MSPRFSLAPTTREQGHVNSRRDQDETRMLQQHVIVKPPIGTNEDIIQIDSDSEDDEQLRQAIALSLQDQSNIPAESSRDDKEDPSAAAGPLPQKPKTQFGSLFLDRKAMEEERLKRLGKRPRSSSGDGITKAPPPKRLSPYPPSRSDRNEESKEDSINAYATIASTSVPYPDGTVKRTWARGCNRNGTDIKIEEVLQKDQLQLAVISSFQWDEEWMLSKIDISKTNILLLAFAKDDTQKEVMRANVPPSIKFCFPPMYGMGAMHSKLQILKYAGYLRIVIPTGNFVPYDWGETGVMENMVFLIDLPRLENPVGQKPTMFQKELEYFLKAMGVSDRMIASISNYDFLKTENLGFVHTIPGGHMDESLRRVGYCGLGASVAALGLASPELIEVDLACASLGSLNREFIAAIYNACQGNEGIPEGSARPSRKPGAKVAAPIGQLQDRFRIYFPTEQTVLKSRGGQQAGGTLCVQAKWWRSPSFPTELMRDMIATRDRLLVHTKVIFVRRPQCGKTTVGQSPGWAYVGSANLSESAWGRLSKDKATGKAKLSCRNWECGVVVPLPKEDGKSRPSTDITMFAGIVPIPMQVPGPTYGPDEQPWFYSGA</sequence>
<dbReference type="EMBL" id="JAVFKD010000002">
    <property type="protein sequence ID" value="KAK5997401.1"/>
    <property type="molecule type" value="Genomic_DNA"/>
</dbReference>
<dbReference type="PANTHER" id="PTHR12415:SF4">
    <property type="entry name" value="TYROSYL-DNA PHOSPHODIESTERASE DOMAIN-CONTAINING PROTEIN"/>
    <property type="match status" value="1"/>
</dbReference>
<name>A0ABR0T064_9HYPO</name>
<evidence type="ECO:0000313" key="3">
    <source>
        <dbReference type="Proteomes" id="UP001338125"/>
    </source>
</evidence>
<dbReference type="InterPro" id="IPR003903">
    <property type="entry name" value="UIM_dom"/>
</dbReference>
<feature type="region of interest" description="Disordered" evidence="1">
    <location>
        <begin position="114"/>
        <end position="155"/>
    </location>
</feature>
<dbReference type="Gene3D" id="3.30.870.10">
    <property type="entry name" value="Endonuclease Chain A"/>
    <property type="match status" value="2"/>
</dbReference>
<dbReference type="Proteomes" id="UP001338125">
    <property type="component" value="Unassembled WGS sequence"/>
</dbReference>
<protein>
    <submittedName>
        <fullName evidence="2">Tyrosyl-DNA phosphodiesterase 1-like protein</fullName>
    </submittedName>
</protein>
<dbReference type="CDD" id="cd09123">
    <property type="entry name" value="PLDc_Tdp1_2"/>
    <property type="match status" value="1"/>
</dbReference>
<gene>
    <name evidence="2" type="ORF">PT974_02757</name>
</gene>
<dbReference type="PANTHER" id="PTHR12415">
    <property type="entry name" value="TYROSYL-DNA PHOSPHODIESTERASE 1"/>
    <property type="match status" value="1"/>
</dbReference>
<comment type="caution">
    <text evidence="2">The sequence shown here is derived from an EMBL/GenBank/DDBJ whole genome shotgun (WGS) entry which is preliminary data.</text>
</comment>
<dbReference type="PROSITE" id="PS50330">
    <property type="entry name" value="UIM"/>
    <property type="match status" value="1"/>
</dbReference>
<dbReference type="CDD" id="cd09122">
    <property type="entry name" value="PLDc_Tdp1_1"/>
    <property type="match status" value="1"/>
</dbReference>
<evidence type="ECO:0000313" key="2">
    <source>
        <dbReference type="EMBL" id="KAK5997401.1"/>
    </source>
</evidence>
<reference evidence="2 3" key="1">
    <citation type="submission" date="2024-01" db="EMBL/GenBank/DDBJ databases">
        <title>Complete genome of Cladobotryum mycophilum ATHUM6906.</title>
        <authorList>
            <person name="Christinaki A.C."/>
            <person name="Myridakis A.I."/>
            <person name="Kouvelis V.N."/>
        </authorList>
    </citation>
    <scope>NUCLEOTIDE SEQUENCE [LARGE SCALE GENOMIC DNA]</scope>
    <source>
        <strain evidence="2 3">ATHUM6906</strain>
    </source>
</reference>
<feature type="compositionally biased region" description="Pro residues" evidence="1">
    <location>
        <begin position="132"/>
        <end position="143"/>
    </location>
</feature>
<accession>A0ABR0T064</accession>
<organism evidence="2 3">
    <name type="scientific">Cladobotryum mycophilum</name>
    <dbReference type="NCBI Taxonomy" id="491253"/>
    <lineage>
        <taxon>Eukaryota</taxon>
        <taxon>Fungi</taxon>
        <taxon>Dikarya</taxon>
        <taxon>Ascomycota</taxon>
        <taxon>Pezizomycotina</taxon>
        <taxon>Sordariomycetes</taxon>
        <taxon>Hypocreomycetidae</taxon>
        <taxon>Hypocreales</taxon>
        <taxon>Hypocreaceae</taxon>
        <taxon>Cladobotryum</taxon>
    </lineage>
</organism>
<feature type="compositionally biased region" description="Basic and acidic residues" evidence="1">
    <location>
        <begin position="145"/>
        <end position="155"/>
    </location>
</feature>